<feature type="compositionally biased region" description="Low complexity" evidence="1">
    <location>
        <begin position="18"/>
        <end position="28"/>
    </location>
</feature>
<reference evidence="3" key="1">
    <citation type="submission" date="2023-03" db="EMBL/GenBank/DDBJ databases">
        <authorList>
            <person name="Julca I."/>
        </authorList>
    </citation>
    <scope>NUCLEOTIDE SEQUENCE</scope>
</reference>
<proteinExistence type="predicted"/>
<dbReference type="EMBL" id="OX459124">
    <property type="protein sequence ID" value="CAI9113563.1"/>
    <property type="molecule type" value="Genomic_DNA"/>
</dbReference>
<protein>
    <submittedName>
        <fullName evidence="3">OLC1v1014188C1</fullName>
    </submittedName>
</protein>
<feature type="region of interest" description="Disordered" evidence="1">
    <location>
        <begin position="107"/>
        <end position="132"/>
    </location>
</feature>
<dbReference type="InterPro" id="IPR039607">
    <property type="entry name" value="VQ_8/17/18/20/21/25"/>
</dbReference>
<dbReference type="InterPro" id="IPR008889">
    <property type="entry name" value="VQ"/>
</dbReference>
<name>A0AAV1E3N9_OLDCO</name>
<feature type="compositionally biased region" description="Low complexity" evidence="1">
    <location>
        <begin position="41"/>
        <end position="58"/>
    </location>
</feature>
<dbReference type="PANTHER" id="PTHR33143:SF4">
    <property type="entry name" value="VQ DOMAIN-CONTAINING PROTEIN"/>
    <property type="match status" value="1"/>
</dbReference>
<keyword evidence="4" id="KW-1185">Reference proteome</keyword>
<feature type="compositionally biased region" description="Polar residues" evidence="1">
    <location>
        <begin position="151"/>
        <end position="160"/>
    </location>
</feature>
<dbReference type="PANTHER" id="PTHR33143">
    <property type="entry name" value="F16F4.1 PROTEIN-RELATED"/>
    <property type="match status" value="1"/>
</dbReference>
<sequence length="262" mass="28214">MSPAQFNDINPHANKELSPSPSISSSFPLKINKDSHFIKKSSSSSSSPSSSSSSSTSSLVNGVVSNATNKSHHQQRHPVIIYTHSPKIIHTHPKDFMALVQKLTGLSRSDEDDHPDRPNNYNNHKLRSASSNIDEKIDNGAAMAMSDDNESTSVVTEDNNSGTRSGGGSSGSAFGEAQVNSGFVPRPMFDPAAAGAPNPCFNGIPFFNPGSTDFLGSSHHHHTNQPPFNYNYSEDSSLFYMPNIRSSLSSSTLEGMKELPDF</sequence>
<gene>
    <name evidence="3" type="ORF">OLC1_LOCUS20543</name>
</gene>
<evidence type="ECO:0000259" key="2">
    <source>
        <dbReference type="Pfam" id="PF05678"/>
    </source>
</evidence>
<feature type="compositionally biased region" description="Basic and acidic residues" evidence="1">
    <location>
        <begin position="108"/>
        <end position="117"/>
    </location>
</feature>
<feature type="region of interest" description="Disordered" evidence="1">
    <location>
        <begin position="145"/>
        <end position="176"/>
    </location>
</feature>
<organism evidence="3 4">
    <name type="scientific">Oldenlandia corymbosa var. corymbosa</name>
    <dbReference type="NCBI Taxonomy" id="529605"/>
    <lineage>
        <taxon>Eukaryota</taxon>
        <taxon>Viridiplantae</taxon>
        <taxon>Streptophyta</taxon>
        <taxon>Embryophyta</taxon>
        <taxon>Tracheophyta</taxon>
        <taxon>Spermatophyta</taxon>
        <taxon>Magnoliopsida</taxon>
        <taxon>eudicotyledons</taxon>
        <taxon>Gunneridae</taxon>
        <taxon>Pentapetalae</taxon>
        <taxon>asterids</taxon>
        <taxon>lamiids</taxon>
        <taxon>Gentianales</taxon>
        <taxon>Rubiaceae</taxon>
        <taxon>Rubioideae</taxon>
        <taxon>Spermacoceae</taxon>
        <taxon>Hedyotis-Oldenlandia complex</taxon>
        <taxon>Oldenlandia</taxon>
    </lineage>
</organism>
<dbReference type="Pfam" id="PF05678">
    <property type="entry name" value="VQ"/>
    <property type="match status" value="1"/>
</dbReference>
<dbReference type="Proteomes" id="UP001161247">
    <property type="component" value="Chromosome 7"/>
</dbReference>
<evidence type="ECO:0000313" key="3">
    <source>
        <dbReference type="EMBL" id="CAI9113563.1"/>
    </source>
</evidence>
<evidence type="ECO:0000256" key="1">
    <source>
        <dbReference type="SAM" id="MobiDB-lite"/>
    </source>
</evidence>
<dbReference type="GO" id="GO:0005634">
    <property type="term" value="C:nucleus"/>
    <property type="evidence" value="ECO:0007669"/>
    <property type="project" value="TreeGrafter"/>
</dbReference>
<feature type="domain" description="VQ" evidence="2">
    <location>
        <begin position="83"/>
        <end position="107"/>
    </location>
</feature>
<feature type="compositionally biased region" description="Polar residues" evidence="1">
    <location>
        <begin position="119"/>
        <end position="132"/>
    </location>
</feature>
<evidence type="ECO:0000313" key="4">
    <source>
        <dbReference type="Proteomes" id="UP001161247"/>
    </source>
</evidence>
<dbReference type="AlphaFoldDB" id="A0AAV1E3N9"/>
<accession>A0AAV1E3N9</accession>
<feature type="region of interest" description="Disordered" evidence="1">
    <location>
        <begin position="1"/>
        <end position="60"/>
    </location>
</feature>